<dbReference type="Proteomes" id="UP000887563">
    <property type="component" value="Unplaced"/>
</dbReference>
<evidence type="ECO:0000313" key="10">
    <source>
        <dbReference type="Proteomes" id="UP000887563"/>
    </source>
</evidence>
<keyword evidence="6" id="KW-0239">DNA-directed DNA polymerase</keyword>
<dbReference type="GO" id="GO:0003677">
    <property type="term" value="F:DNA binding"/>
    <property type="evidence" value="ECO:0007669"/>
    <property type="project" value="UniProtKB-KW"/>
</dbReference>
<feature type="domain" description="DNA-directed DNA polymerase family B mitochondria/virus" evidence="9">
    <location>
        <begin position="1027"/>
        <end position="1195"/>
    </location>
</feature>
<comment type="catalytic activity">
    <reaction evidence="8">
        <text>DNA(n) + a 2'-deoxyribonucleoside 5'-triphosphate = DNA(n+1) + diphosphate</text>
        <dbReference type="Rhea" id="RHEA:22508"/>
        <dbReference type="Rhea" id="RHEA-COMP:17339"/>
        <dbReference type="Rhea" id="RHEA-COMP:17340"/>
        <dbReference type="ChEBI" id="CHEBI:33019"/>
        <dbReference type="ChEBI" id="CHEBI:61560"/>
        <dbReference type="ChEBI" id="CHEBI:173112"/>
        <dbReference type="EC" id="2.7.7.7"/>
    </reaction>
</comment>
<feature type="domain" description="DNA-directed DNA polymerase family B mitochondria/virus" evidence="9">
    <location>
        <begin position="667"/>
        <end position="867"/>
    </location>
</feature>
<protein>
    <recommendedName>
        <fullName evidence="2">DNA-directed DNA polymerase</fullName>
        <ecNumber evidence="2">2.7.7.7</ecNumber>
    </recommendedName>
</protein>
<dbReference type="InterPro" id="IPR004868">
    <property type="entry name" value="DNA-dir_DNA_pol_B_mt/vir"/>
</dbReference>
<keyword evidence="7" id="KW-0238">DNA-binding</keyword>
<dbReference type="InterPro" id="IPR036397">
    <property type="entry name" value="RNaseH_sf"/>
</dbReference>
<name>A0A914MC01_MELIC</name>
<keyword evidence="5" id="KW-0235">DNA replication</keyword>
<dbReference type="GO" id="GO:0003887">
    <property type="term" value="F:DNA-directed DNA polymerase activity"/>
    <property type="evidence" value="ECO:0007669"/>
    <property type="project" value="UniProtKB-KW"/>
</dbReference>
<keyword evidence="3" id="KW-0808">Transferase</keyword>
<reference evidence="11" key="1">
    <citation type="submission" date="2022-11" db="UniProtKB">
        <authorList>
            <consortium name="WormBaseParasite"/>
        </authorList>
    </citation>
    <scope>IDENTIFICATION</scope>
</reference>
<evidence type="ECO:0000256" key="5">
    <source>
        <dbReference type="ARBA" id="ARBA00022705"/>
    </source>
</evidence>
<dbReference type="GO" id="GO:0006260">
    <property type="term" value="P:DNA replication"/>
    <property type="evidence" value="ECO:0007669"/>
    <property type="project" value="UniProtKB-KW"/>
</dbReference>
<evidence type="ECO:0000256" key="4">
    <source>
        <dbReference type="ARBA" id="ARBA00022695"/>
    </source>
</evidence>
<evidence type="ECO:0000256" key="8">
    <source>
        <dbReference type="ARBA" id="ARBA00049244"/>
    </source>
</evidence>
<evidence type="ECO:0000256" key="2">
    <source>
        <dbReference type="ARBA" id="ARBA00012417"/>
    </source>
</evidence>
<dbReference type="PANTHER" id="PTHR33568">
    <property type="entry name" value="DNA POLYMERASE"/>
    <property type="match status" value="1"/>
</dbReference>
<proteinExistence type="inferred from homology"/>
<dbReference type="SUPFAM" id="SSF56672">
    <property type="entry name" value="DNA/RNA polymerases"/>
    <property type="match status" value="1"/>
</dbReference>
<dbReference type="GO" id="GO:0042575">
    <property type="term" value="C:DNA polymerase complex"/>
    <property type="evidence" value="ECO:0007669"/>
    <property type="project" value="UniProtKB-ARBA"/>
</dbReference>
<dbReference type="InterPro" id="IPR043502">
    <property type="entry name" value="DNA/RNA_pol_sf"/>
</dbReference>
<evidence type="ECO:0000259" key="9">
    <source>
        <dbReference type="Pfam" id="PF03175"/>
    </source>
</evidence>
<sequence length="1495" mass="174247">MDQHIADKAICELKGSVKRFSRQIIMLEGVKQESKELKNNLYNAFMRHHERRYPLISTSRVHEYLLKERNALARIAVTEVVKDELYHELQNPLSKFWQQIDLESAINMCYFDTDLGKIVPPEDKESPIIFMNNQLRTTLKIIEEDEEPDEELSKSKEFNEEEKAETSMKYNKIFGGYRIDHFYREDISEKIEKDAPEGSDNLLEALIDHFLSRADKSAGSKSEKCSIIIRSSVLEKPIQIPYRGLAQNTPSVVMEQLDTVEQSGKRMGRLSLFSQPIHIEVNNEDMDGFDKNHCLLLAVQLTIIYNNIEKNQTARKKFFNLVTRKGKSAKLKRALLIKEVLIQFKKHGIRYPHRLPKYSVEEHVPLIQNLLDEQFPGKYRLSVFGENGQMRPLWKGPERAIHDISLYLKDGHYFGIRKINKLFGANFYCMDCEAPFQKINQHKQTCIAKCPRCCGMGRDYPCKELDGFELNCSKCSNIFRNPTCYKRHLGKGICRIFKRCKECGQIYRNKNDEDHECFMKFCSLCRSWHKVEEKCYVQPVIPKKPKDYLMVVFDFECMLVSPAKNTEEWGKLENYGLTPSHEVPSDENYQLHHVNCVSAMLFCSKCMENDNWKKENTDLCKICGQCKLRMRSWTTANYENPLRKFLNWLIDDLGRNRAGRTFAISHYGGRYDMHLLLGELIKHFGLEPSITRTGNKLYEVLLKKKEGLCPYISFRDSFNWMMLKLEQLPKALGLDIDEGGKSFFPHGWNYNINMNTHLSMLPEKKYYYPESMGKERRKEFENWYNFNKNEPFCLRDQIVEYCEQDVRILAHALVRLQKLFFDLAPNPSKRDDIIVSSMTLASACLRHFCINYLKPNQIGIIPDNGYHKDTNQSLIAIKVIRWIEHETGLQIQNQQSAEGEYRLRVSDGSVLRLDGFIKEKNIAIEFLGCAWHGHECLYRPHEICLNGKTALYNQDKLNERVKLIEEQDIKTKIIWECDVYKKLETDPEMKLFFDALPDIGPLFPRDAFHGGRTGPLALKCNLESFAVNDYEISCFDVVSLYPAVNFYASYPIGHPSILDINEEVLWTKPEDLKSYRGIFKIFIIPPEDLYLPVIPERINGKLIFHLCHQCAIEMEPGVAKRTECKYSRRHAKKWCAHSDKKRGFISTTCSIELELALLKGYRVTKVISIYHWGEWSDELLRPYVQDMMRLKIEASGWPSSVLAAENPKLEQELKKEFIEKNQKEYGIQLDPSKIERNDGMRYLAKTCNNSMWGRWALRCNLTQDCITSSPVKLHTVLNDSKLEIGAVEMLTPGLFAVPFRNRREFVRPHEKYNIVLALITTANARVILYKYMDQIVNDKDCKLLYTDTDSCFYVHKRGKIPPFAVGDMLGMMSREYEEWSILAFYSGGCKQYAMKLKHKTSSEIKYIVKCRGFWDKVDSPLDFKQFQKMVEAYGDEKDTVLLERTHFQPSWRQGQVTSRSQKRSYAPIYDKGVVDANLDCYPYGYRGDSINDPTE</sequence>
<accession>A0A914MC01</accession>
<evidence type="ECO:0000256" key="1">
    <source>
        <dbReference type="ARBA" id="ARBA00005755"/>
    </source>
</evidence>
<evidence type="ECO:0000313" key="11">
    <source>
        <dbReference type="WBParaSite" id="Minc3s01450g23916"/>
    </source>
</evidence>
<dbReference type="InterPro" id="IPR023211">
    <property type="entry name" value="DNA_pol_palm_dom_sf"/>
</dbReference>
<dbReference type="Gene3D" id="3.90.1600.10">
    <property type="entry name" value="Palm domain of DNA polymerase"/>
    <property type="match status" value="1"/>
</dbReference>
<organism evidence="10 11">
    <name type="scientific">Meloidogyne incognita</name>
    <name type="common">Southern root-knot nematode worm</name>
    <name type="synonym">Oxyuris incognita</name>
    <dbReference type="NCBI Taxonomy" id="6306"/>
    <lineage>
        <taxon>Eukaryota</taxon>
        <taxon>Metazoa</taxon>
        <taxon>Ecdysozoa</taxon>
        <taxon>Nematoda</taxon>
        <taxon>Chromadorea</taxon>
        <taxon>Rhabditida</taxon>
        <taxon>Tylenchina</taxon>
        <taxon>Tylenchomorpha</taxon>
        <taxon>Tylenchoidea</taxon>
        <taxon>Meloidogynidae</taxon>
        <taxon>Meloidogyninae</taxon>
        <taxon>Meloidogyne</taxon>
        <taxon>Meloidogyne incognita group</taxon>
    </lineage>
</organism>
<dbReference type="SUPFAM" id="SSF53098">
    <property type="entry name" value="Ribonuclease H-like"/>
    <property type="match status" value="1"/>
</dbReference>
<dbReference type="EC" id="2.7.7.7" evidence="2"/>
<evidence type="ECO:0000256" key="7">
    <source>
        <dbReference type="ARBA" id="ARBA00023125"/>
    </source>
</evidence>
<dbReference type="Gene3D" id="3.30.420.10">
    <property type="entry name" value="Ribonuclease H-like superfamily/Ribonuclease H"/>
    <property type="match status" value="1"/>
</dbReference>
<evidence type="ECO:0000256" key="3">
    <source>
        <dbReference type="ARBA" id="ARBA00022679"/>
    </source>
</evidence>
<comment type="similarity">
    <text evidence="1">Belongs to the DNA polymerase type-B family.</text>
</comment>
<keyword evidence="4" id="KW-0548">Nucleotidyltransferase</keyword>
<dbReference type="Gene3D" id="3.40.960.10">
    <property type="entry name" value="VSR Endonuclease"/>
    <property type="match status" value="1"/>
</dbReference>
<evidence type="ECO:0000256" key="6">
    <source>
        <dbReference type="ARBA" id="ARBA00022932"/>
    </source>
</evidence>
<dbReference type="PANTHER" id="PTHR33568:SF3">
    <property type="entry name" value="DNA-DIRECTED DNA POLYMERASE"/>
    <property type="match status" value="1"/>
</dbReference>
<keyword evidence="10" id="KW-1185">Reference proteome</keyword>
<dbReference type="GO" id="GO:0000166">
    <property type="term" value="F:nucleotide binding"/>
    <property type="evidence" value="ECO:0007669"/>
    <property type="project" value="InterPro"/>
</dbReference>
<dbReference type="Pfam" id="PF03175">
    <property type="entry name" value="DNA_pol_B_2"/>
    <property type="match status" value="2"/>
</dbReference>
<dbReference type="InterPro" id="IPR012337">
    <property type="entry name" value="RNaseH-like_sf"/>
</dbReference>
<dbReference type="WBParaSite" id="Minc3s01450g23916">
    <property type="protein sequence ID" value="Minc3s01450g23916"/>
    <property type="gene ID" value="Minc3s01450g23916"/>
</dbReference>